<evidence type="ECO:0000313" key="4">
    <source>
        <dbReference type="Proteomes" id="UP000012174"/>
    </source>
</evidence>
<feature type="region of interest" description="Disordered" evidence="1">
    <location>
        <begin position="110"/>
        <end position="168"/>
    </location>
</feature>
<keyword evidence="4" id="KW-1185">Reference proteome</keyword>
<feature type="signal peptide" evidence="2">
    <location>
        <begin position="1"/>
        <end position="16"/>
    </location>
</feature>
<feature type="compositionally biased region" description="Basic and acidic residues" evidence="1">
    <location>
        <begin position="143"/>
        <end position="168"/>
    </location>
</feature>
<dbReference type="OMA" id="KDENNEC"/>
<dbReference type="STRING" id="1287681.M7STG8"/>
<dbReference type="AlphaFoldDB" id="M7STG8"/>
<organism evidence="3 4">
    <name type="scientific">Eutypa lata (strain UCR-EL1)</name>
    <name type="common">Grapevine dieback disease fungus</name>
    <name type="synonym">Eutypa armeniacae</name>
    <dbReference type="NCBI Taxonomy" id="1287681"/>
    <lineage>
        <taxon>Eukaryota</taxon>
        <taxon>Fungi</taxon>
        <taxon>Dikarya</taxon>
        <taxon>Ascomycota</taxon>
        <taxon>Pezizomycotina</taxon>
        <taxon>Sordariomycetes</taxon>
        <taxon>Xylariomycetidae</taxon>
        <taxon>Xylariales</taxon>
        <taxon>Diatrypaceae</taxon>
        <taxon>Eutypa</taxon>
    </lineage>
</organism>
<feature type="compositionally biased region" description="Basic and acidic residues" evidence="1">
    <location>
        <begin position="243"/>
        <end position="256"/>
    </location>
</feature>
<feature type="compositionally biased region" description="Basic and acidic residues" evidence="1">
    <location>
        <begin position="263"/>
        <end position="273"/>
    </location>
</feature>
<protein>
    <submittedName>
        <fullName evidence="3">Putative meiotically up-regulated 65 protein</fullName>
    </submittedName>
</protein>
<sequence>MFFLWAPALLLRRIGPTDIRTAQVPDPSWVWAWPEWRINRDDYIDIDKEGWEYSFMFSKKFSWHGPKWWNSFVRRRAWIRRRIKKADLDATTDPYVASAGYFEVTPHKKAHRRSLSRTSSVPERLSRGKSASSSRRRSVARSRTSDDVPRASRESRRRDGGDDDSIREKEELRTIDDLMTVLRRSRIDREKLETVESYIEHNADDLARLQDFMHEIMAIFVFQASRQLLSARLTHVYDELSAEVDKETKRGKEKGKSLSPSSPERETEKDNAERRRRKRDNLAAAITHADEEVRRLEYWSDIKGMAGKGESGGAVDPGKGWETGWEGLDKSGAKGPLKDDLP</sequence>
<dbReference type="KEGG" id="ela:UCREL1_3155"/>
<evidence type="ECO:0000313" key="3">
    <source>
        <dbReference type="EMBL" id="EMR69819.1"/>
    </source>
</evidence>
<dbReference type="HOGENOM" id="CLU_028361_0_0_1"/>
<feature type="region of interest" description="Disordered" evidence="1">
    <location>
        <begin position="304"/>
        <end position="342"/>
    </location>
</feature>
<evidence type="ECO:0000256" key="2">
    <source>
        <dbReference type="SAM" id="SignalP"/>
    </source>
</evidence>
<accession>M7STG8</accession>
<feature type="region of interest" description="Disordered" evidence="1">
    <location>
        <begin position="243"/>
        <end position="286"/>
    </location>
</feature>
<dbReference type="Proteomes" id="UP000012174">
    <property type="component" value="Unassembled WGS sequence"/>
</dbReference>
<reference evidence="4" key="1">
    <citation type="journal article" date="2013" name="Genome Announc.">
        <title>Draft genome sequence of the grapevine dieback fungus Eutypa lata UCR-EL1.</title>
        <authorList>
            <person name="Blanco-Ulate B."/>
            <person name="Rolshausen P.E."/>
            <person name="Cantu D."/>
        </authorList>
    </citation>
    <scope>NUCLEOTIDE SEQUENCE [LARGE SCALE GENOMIC DNA]</scope>
    <source>
        <strain evidence="4">UCR-EL1</strain>
    </source>
</reference>
<name>M7STG8_EUTLA</name>
<dbReference type="eggNOG" id="ENOG502S2MG">
    <property type="taxonomic scope" value="Eukaryota"/>
</dbReference>
<gene>
    <name evidence="3" type="ORF">UCREL1_3155</name>
</gene>
<feature type="compositionally biased region" description="Basic and acidic residues" evidence="1">
    <location>
        <begin position="327"/>
        <end position="342"/>
    </location>
</feature>
<feature type="chain" id="PRO_5004085246" evidence="2">
    <location>
        <begin position="17"/>
        <end position="342"/>
    </location>
</feature>
<dbReference type="OrthoDB" id="72441at2759"/>
<keyword evidence="2" id="KW-0732">Signal</keyword>
<proteinExistence type="predicted"/>
<evidence type="ECO:0000256" key="1">
    <source>
        <dbReference type="SAM" id="MobiDB-lite"/>
    </source>
</evidence>
<dbReference type="EMBL" id="KB706010">
    <property type="protein sequence ID" value="EMR69819.1"/>
    <property type="molecule type" value="Genomic_DNA"/>
</dbReference>